<dbReference type="Gene3D" id="3.40.309.10">
    <property type="entry name" value="Aldehyde Dehydrogenase, Chain A, domain 2"/>
    <property type="match status" value="1"/>
</dbReference>
<keyword evidence="3" id="KW-1185">Reference proteome</keyword>
<feature type="transmembrane region" description="Helical" evidence="1">
    <location>
        <begin position="465"/>
        <end position="485"/>
    </location>
</feature>
<reference evidence="2" key="1">
    <citation type="journal article" date="2021" name="Nat. Commun.">
        <title>Genetic determinants of endophytism in the Arabidopsis root mycobiome.</title>
        <authorList>
            <person name="Mesny F."/>
            <person name="Miyauchi S."/>
            <person name="Thiergart T."/>
            <person name="Pickel B."/>
            <person name="Atanasova L."/>
            <person name="Karlsson M."/>
            <person name="Huettel B."/>
            <person name="Barry K.W."/>
            <person name="Haridas S."/>
            <person name="Chen C."/>
            <person name="Bauer D."/>
            <person name="Andreopoulos W."/>
            <person name="Pangilinan J."/>
            <person name="LaButti K."/>
            <person name="Riley R."/>
            <person name="Lipzen A."/>
            <person name="Clum A."/>
            <person name="Drula E."/>
            <person name="Henrissat B."/>
            <person name="Kohler A."/>
            <person name="Grigoriev I.V."/>
            <person name="Martin F.M."/>
            <person name="Hacquard S."/>
        </authorList>
    </citation>
    <scope>NUCLEOTIDE SEQUENCE</scope>
    <source>
        <strain evidence="2">MPI-CAGE-CH-0243</strain>
    </source>
</reference>
<dbReference type="PANTHER" id="PTHR43111">
    <property type="entry name" value="ALDEHYDE DEHYDROGENASE B-RELATED"/>
    <property type="match status" value="1"/>
</dbReference>
<proteinExistence type="predicted"/>
<gene>
    <name evidence="2" type="ORF">B0J11DRAFT_580030</name>
</gene>
<dbReference type="AlphaFoldDB" id="A0A9P9DVV4"/>
<protein>
    <recommendedName>
        <fullName evidence="4">Aldehyde dehydrogenase domain-containing protein</fullName>
    </recommendedName>
</protein>
<dbReference type="GO" id="GO:0016620">
    <property type="term" value="F:oxidoreductase activity, acting on the aldehyde or oxo group of donors, NAD or NADP as acceptor"/>
    <property type="evidence" value="ECO:0007669"/>
    <property type="project" value="InterPro"/>
</dbReference>
<dbReference type="OrthoDB" id="5596991at2759"/>
<dbReference type="EMBL" id="JAGMWT010000007">
    <property type="protein sequence ID" value="KAH7125486.1"/>
    <property type="molecule type" value="Genomic_DNA"/>
</dbReference>
<evidence type="ECO:0008006" key="4">
    <source>
        <dbReference type="Google" id="ProtNLM"/>
    </source>
</evidence>
<dbReference type="PANTHER" id="PTHR43111:SF1">
    <property type="entry name" value="ALDEHYDE DEHYDROGENASE B-RELATED"/>
    <property type="match status" value="1"/>
</dbReference>
<keyword evidence="1" id="KW-0812">Transmembrane</keyword>
<sequence>MPDSQSAVLARVKGAAIDGRLRILRIRQQQFLSLHSVLVQQREAALQAIQSDDNCSLEEALIVYGSSLIELRNHYNALDLPTDLEQEYRIAKKKSNEDRRTPIAITYIIPGKFTLFFSVLSPLCAALEAGSCVIVELQNTILKTPKLLQQIIFESLDREAFGIVSARAPVKYLAHCVVVDQNTDLTLGGISPRRVLSSPAHRSIAVVDRTGDVELAAKEIVASRSAFGGATPYAVDLVIVNEFVLERFNTAAARALNEVREREKAKGARDMESEPNRRIKLSNSKIISEAEKDDNVKWVGGDSNLGLLQVLNRDHPLARSRLTSSRVVFVHPTTSLDDSIDLLSTDHQQEIPIAALYLFSADREAKYLSQYIANQATYVNHIPAQLLIGPRTPFDYPINLQQRYTHDMFEIPSPQIVPSARSHLTSTILKKASFIDSIARKPLKDMGQPPSGAWGFFEQGIVIGAFTYLLPMIGITITGFGYVLWKCYWNIRG</sequence>
<keyword evidence="1" id="KW-0472">Membrane</keyword>
<evidence type="ECO:0000256" key="1">
    <source>
        <dbReference type="SAM" id="Phobius"/>
    </source>
</evidence>
<name>A0A9P9DVV4_9PLEO</name>
<evidence type="ECO:0000313" key="3">
    <source>
        <dbReference type="Proteomes" id="UP000700596"/>
    </source>
</evidence>
<dbReference type="SUPFAM" id="SSF53720">
    <property type="entry name" value="ALDH-like"/>
    <property type="match status" value="1"/>
</dbReference>
<dbReference type="Gene3D" id="3.40.605.10">
    <property type="entry name" value="Aldehyde Dehydrogenase, Chain A, domain 1"/>
    <property type="match status" value="1"/>
</dbReference>
<keyword evidence="1" id="KW-1133">Transmembrane helix</keyword>
<comment type="caution">
    <text evidence="2">The sequence shown here is derived from an EMBL/GenBank/DDBJ whole genome shotgun (WGS) entry which is preliminary data.</text>
</comment>
<dbReference type="InterPro" id="IPR016162">
    <property type="entry name" value="Ald_DH_N"/>
</dbReference>
<dbReference type="InterPro" id="IPR016161">
    <property type="entry name" value="Ald_DH/histidinol_DH"/>
</dbReference>
<organism evidence="2 3">
    <name type="scientific">Dendryphion nanum</name>
    <dbReference type="NCBI Taxonomy" id="256645"/>
    <lineage>
        <taxon>Eukaryota</taxon>
        <taxon>Fungi</taxon>
        <taxon>Dikarya</taxon>
        <taxon>Ascomycota</taxon>
        <taxon>Pezizomycotina</taxon>
        <taxon>Dothideomycetes</taxon>
        <taxon>Pleosporomycetidae</taxon>
        <taxon>Pleosporales</taxon>
        <taxon>Torulaceae</taxon>
        <taxon>Dendryphion</taxon>
    </lineage>
</organism>
<dbReference type="Proteomes" id="UP000700596">
    <property type="component" value="Unassembled WGS sequence"/>
</dbReference>
<accession>A0A9P9DVV4</accession>
<dbReference type="InterPro" id="IPR016163">
    <property type="entry name" value="Ald_DH_C"/>
</dbReference>
<evidence type="ECO:0000313" key="2">
    <source>
        <dbReference type="EMBL" id="KAH7125486.1"/>
    </source>
</evidence>